<dbReference type="Proteomes" id="UP000013047">
    <property type="component" value="Unassembled WGS sequence"/>
</dbReference>
<dbReference type="EMBL" id="AMXF01000041">
    <property type="protein sequence ID" value="ENO97563.1"/>
    <property type="molecule type" value="Genomic_DNA"/>
</dbReference>
<comment type="caution">
    <text evidence="2">The sequence shown here is derived from an EMBL/GenBank/DDBJ whole genome shotgun (WGS) entry which is preliminary data.</text>
</comment>
<organism evidence="2 3">
    <name type="scientific">Thauera phenylacetica B4P</name>
    <dbReference type="NCBI Taxonomy" id="1234382"/>
    <lineage>
        <taxon>Bacteria</taxon>
        <taxon>Pseudomonadati</taxon>
        <taxon>Pseudomonadota</taxon>
        <taxon>Betaproteobacteria</taxon>
        <taxon>Rhodocyclales</taxon>
        <taxon>Zoogloeaceae</taxon>
        <taxon>Thauera</taxon>
    </lineage>
</organism>
<proteinExistence type="predicted"/>
<accession>N6ZTA1</accession>
<name>N6ZTA1_9RHOO</name>
<feature type="region of interest" description="Disordered" evidence="1">
    <location>
        <begin position="87"/>
        <end position="113"/>
    </location>
</feature>
<sequence length="275" mass="29891">MIIIATPASTAALRSTATHSAAPQHDTLAAGDRVESLHARRPGRVVWVYPDGSACICWDDGEPQEAGLGHERMPRELLIRLDHDATVPDAAPANRPEEVPQSDAEPAPTAPLHPLKKGDLVVCPHDFRSGTVVKVYPDGSACICWDDGELQEVGLGHERMPRELLIKLNPAATAPEAVPDDGAEVAPDPSWLPAPSAPLARPLPARDAAAMADREAYCHALFTTLHQHADDDAIEDLCDHFEVMLDTLSARRPQSAMARRWKTLFERHYYPEGGV</sequence>
<protein>
    <submittedName>
        <fullName evidence="2">Uncharacterized protein</fullName>
    </submittedName>
</protein>
<evidence type="ECO:0000313" key="3">
    <source>
        <dbReference type="Proteomes" id="UP000013047"/>
    </source>
</evidence>
<dbReference type="AlphaFoldDB" id="N6ZTA1"/>
<keyword evidence="3" id="KW-1185">Reference proteome</keyword>
<evidence type="ECO:0000256" key="1">
    <source>
        <dbReference type="SAM" id="MobiDB-lite"/>
    </source>
</evidence>
<evidence type="ECO:0000313" key="2">
    <source>
        <dbReference type="EMBL" id="ENO97563.1"/>
    </source>
</evidence>
<dbReference type="OrthoDB" id="10007518at2"/>
<reference evidence="2 3" key="1">
    <citation type="submission" date="2012-09" db="EMBL/GenBank/DDBJ databases">
        <title>Draft Genome Sequences of 6 Strains from Genus Thauera.</title>
        <authorList>
            <person name="Liu B."/>
            <person name="Shapleigh J.P."/>
            <person name="Frostegard A.H."/>
        </authorList>
    </citation>
    <scope>NUCLEOTIDE SEQUENCE [LARGE SCALE GENOMIC DNA]</scope>
    <source>
        <strain evidence="2 3">B4P</strain>
    </source>
</reference>
<gene>
    <name evidence="2" type="ORF">C667_08168</name>
</gene>
<dbReference type="RefSeq" id="WP_004360134.1">
    <property type="nucleotide sequence ID" value="NZ_AMXF01000041.1"/>
</dbReference>